<evidence type="ECO:0000256" key="2">
    <source>
        <dbReference type="ARBA" id="ARBA00005551"/>
    </source>
</evidence>
<evidence type="ECO:0000256" key="6">
    <source>
        <dbReference type="ARBA" id="ARBA00023136"/>
    </source>
</evidence>
<dbReference type="Gene3D" id="1.20.1530.20">
    <property type="match status" value="1"/>
</dbReference>
<dbReference type="PANTHER" id="PTHR42751">
    <property type="entry name" value="SODIUM/HYDROGEN EXCHANGER FAMILY/TRKA DOMAIN PROTEIN"/>
    <property type="match status" value="1"/>
</dbReference>
<evidence type="ECO:0000259" key="8">
    <source>
        <dbReference type="Pfam" id="PF00999"/>
    </source>
</evidence>
<proteinExistence type="inferred from homology"/>
<evidence type="ECO:0000313" key="10">
    <source>
        <dbReference type="Proteomes" id="UP001152173"/>
    </source>
</evidence>
<keyword evidence="10" id="KW-1185">Reference proteome</keyword>
<keyword evidence="5 7" id="KW-1133">Transmembrane helix</keyword>
<dbReference type="Proteomes" id="UP001152173">
    <property type="component" value="Unassembled WGS sequence"/>
</dbReference>
<dbReference type="InterPro" id="IPR006153">
    <property type="entry name" value="Cation/H_exchanger_TM"/>
</dbReference>
<feature type="transmembrane region" description="Helical" evidence="7">
    <location>
        <begin position="64"/>
        <end position="83"/>
    </location>
</feature>
<evidence type="ECO:0000256" key="7">
    <source>
        <dbReference type="SAM" id="Phobius"/>
    </source>
</evidence>
<keyword evidence="3" id="KW-0813">Transport</keyword>
<feature type="transmembrane region" description="Helical" evidence="7">
    <location>
        <begin position="124"/>
        <end position="143"/>
    </location>
</feature>
<dbReference type="RefSeq" id="WP_269927607.1">
    <property type="nucleotide sequence ID" value="NZ_JAMKBJ010000019.1"/>
</dbReference>
<comment type="similarity">
    <text evidence="2">Belongs to the monovalent cation:proton antiporter 2 (CPA2) transporter (TC 2.A.37) family.</text>
</comment>
<comment type="caution">
    <text evidence="9">The sequence shown here is derived from an EMBL/GenBank/DDBJ whole genome shotgun (WGS) entry which is preliminary data.</text>
</comment>
<organism evidence="9 10">
    <name type="scientific">Paenisporosarcina quisquiliarum</name>
    <dbReference type="NCBI Taxonomy" id="365346"/>
    <lineage>
        <taxon>Bacteria</taxon>
        <taxon>Bacillati</taxon>
        <taxon>Bacillota</taxon>
        <taxon>Bacilli</taxon>
        <taxon>Bacillales</taxon>
        <taxon>Caryophanaceae</taxon>
        <taxon>Paenisporosarcina</taxon>
    </lineage>
</organism>
<sequence>MFYQDREACEKEMNLPLGIGIILFVLFVVAFVGIKLLRIPDIVIFILLGAALSFTDYFGDTDVFKVAGEIGLIVLFFLLGMKFTFRELGKKGKKVWKASVLDVVLGIGVTFAICQFFGHDIYTSLLIAGLVYATSSSITVKLLEHKNKLDNKESGFILSFLIFEDLITPILITVLIALEAGGLSGMDFVLIVLKIALLVAGALFIGKVVFKKAHDLIQRFIDEDYFVLFVLGVAITYGGFALYLDLSEVIGAFLAGIMLAETSFRDKVQEVAMPVRNLFLPFFFLNFGLTLEFTDEVPAIGLLITIVVWSILSKILIGYLGGQWYGLDKRESFETGLALTPRGEFSVIIAGLATGVIQIFSGMYILIAALIGMLLFQMAPKIGQLFSKREKKTG</sequence>
<keyword evidence="6 7" id="KW-0472">Membrane</keyword>
<dbReference type="GO" id="GO:1902600">
    <property type="term" value="P:proton transmembrane transport"/>
    <property type="evidence" value="ECO:0007669"/>
    <property type="project" value="InterPro"/>
</dbReference>
<feature type="transmembrane region" description="Helical" evidence="7">
    <location>
        <begin position="155"/>
        <end position="178"/>
    </location>
</feature>
<dbReference type="InterPro" id="IPR038770">
    <property type="entry name" value="Na+/solute_symporter_sf"/>
</dbReference>
<gene>
    <name evidence="9" type="ORF">M9R32_15210</name>
</gene>
<dbReference type="GO" id="GO:0015297">
    <property type="term" value="F:antiporter activity"/>
    <property type="evidence" value="ECO:0007669"/>
    <property type="project" value="InterPro"/>
</dbReference>
<feature type="transmembrane region" description="Helical" evidence="7">
    <location>
        <begin position="300"/>
        <end position="325"/>
    </location>
</feature>
<protein>
    <submittedName>
        <fullName evidence="9">Cation:proton antiporter</fullName>
    </submittedName>
</protein>
<dbReference type="PANTHER" id="PTHR42751:SF6">
    <property type="entry name" value="CONSERVED INTEGRAL MEMBRANE TRANSPORT PROTEIN-RELATED"/>
    <property type="match status" value="1"/>
</dbReference>
<feature type="transmembrane region" description="Helical" evidence="7">
    <location>
        <begin position="275"/>
        <end position="293"/>
    </location>
</feature>
<feature type="transmembrane region" description="Helical" evidence="7">
    <location>
        <begin position="225"/>
        <end position="244"/>
    </location>
</feature>
<evidence type="ECO:0000256" key="5">
    <source>
        <dbReference type="ARBA" id="ARBA00022989"/>
    </source>
</evidence>
<reference evidence="9" key="1">
    <citation type="submission" date="2022-05" db="EMBL/GenBank/DDBJ databases">
        <authorList>
            <person name="Colautti A."/>
            <person name="Iacumin L."/>
        </authorList>
    </citation>
    <scope>NUCLEOTIDE SEQUENCE</scope>
    <source>
        <strain evidence="9">SK 55</strain>
    </source>
</reference>
<keyword evidence="4 7" id="KW-0812">Transmembrane</keyword>
<dbReference type="EMBL" id="JAMKBJ010000019">
    <property type="protein sequence ID" value="MCZ8538542.1"/>
    <property type="molecule type" value="Genomic_DNA"/>
</dbReference>
<evidence type="ECO:0000256" key="3">
    <source>
        <dbReference type="ARBA" id="ARBA00022448"/>
    </source>
</evidence>
<feature type="transmembrane region" description="Helical" evidence="7">
    <location>
        <begin position="15"/>
        <end position="34"/>
    </location>
</feature>
<evidence type="ECO:0000256" key="1">
    <source>
        <dbReference type="ARBA" id="ARBA00004141"/>
    </source>
</evidence>
<feature type="transmembrane region" description="Helical" evidence="7">
    <location>
        <begin position="95"/>
        <end position="118"/>
    </location>
</feature>
<feature type="transmembrane region" description="Helical" evidence="7">
    <location>
        <begin position="41"/>
        <end position="58"/>
    </location>
</feature>
<evidence type="ECO:0000313" key="9">
    <source>
        <dbReference type="EMBL" id="MCZ8538542.1"/>
    </source>
</evidence>
<name>A0A9X3LIS7_9BACL</name>
<feature type="transmembrane region" description="Helical" evidence="7">
    <location>
        <begin position="184"/>
        <end position="205"/>
    </location>
</feature>
<accession>A0A9X3LIS7</accession>
<feature type="transmembrane region" description="Helical" evidence="7">
    <location>
        <begin position="345"/>
        <end position="376"/>
    </location>
</feature>
<dbReference type="AlphaFoldDB" id="A0A9X3LIS7"/>
<comment type="subcellular location">
    <subcellularLocation>
        <location evidence="1">Membrane</location>
        <topology evidence="1">Multi-pass membrane protein</topology>
    </subcellularLocation>
</comment>
<feature type="domain" description="Cation/H+ exchanger transmembrane" evidence="8">
    <location>
        <begin position="25"/>
        <end position="356"/>
    </location>
</feature>
<dbReference type="GO" id="GO:0016020">
    <property type="term" value="C:membrane"/>
    <property type="evidence" value="ECO:0007669"/>
    <property type="project" value="UniProtKB-SubCell"/>
</dbReference>
<evidence type="ECO:0000256" key="4">
    <source>
        <dbReference type="ARBA" id="ARBA00022692"/>
    </source>
</evidence>
<dbReference type="Pfam" id="PF00999">
    <property type="entry name" value="Na_H_Exchanger"/>
    <property type="match status" value="1"/>
</dbReference>